<dbReference type="Gene3D" id="3.40.50.1010">
    <property type="entry name" value="5'-nuclease"/>
    <property type="match status" value="1"/>
</dbReference>
<dbReference type="EMBL" id="VITR01000010">
    <property type="protein sequence ID" value="TWB39654.1"/>
    <property type="molecule type" value="Genomic_DNA"/>
</dbReference>
<evidence type="ECO:0000313" key="2">
    <source>
        <dbReference type="EMBL" id="TWB39654.1"/>
    </source>
</evidence>
<keyword evidence="3" id="KW-1185">Reference proteome</keyword>
<feature type="domain" description="PIN" evidence="1">
    <location>
        <begin position="3"/>
        <end position="116"/>
    </location>
</feature>
<comment type="caution">
    <text evidence="2">The sequence shown here is derived from an EMBL/GenBank/DDBJ whole genome shotgun (WGS) entry which is preliminary data.</text>
</comment>
<dbReference type="AlphaFoldDB" id="A0A560H1P7"/>
<evidence type="ECO:0000259" key="1">
    <source>
        <dbReference type="Pfam" id="PF01850"/>
    </source>
</evidence>
<sequence>MKITVDTNILVRVFIEDDPEQATQARALLVKATRIVIPLPAVCEAVWVLRRAYRLSTSDIADQLERLLLVDAIVIDRQALMAGIAFLRTGGDFADGVIATDGRDKGGEVFVSFDRGAVNRWRRMGGNASEPALLLSAG</sequence>
<protein>
    <submittedName>
        <fullName evidence="2">Putative nucleic-acid-binding protein</fullName>
    </submittedName>
</protein>
<dbReference type="PANTHER" id="PTHR39664:SF2">
    <property type="entry name" value="NUCLEIC ACID-BINDING PROTEIN, CONTAINING PIN DOMAIN-RELATED"/>
    <property type="match status" value="1"/>
</dbReference>
<dbReference type="InterPro" id="IPR002716">
    <property type="entry name" value="PIN_dom"/>
</dbReference>
<reference evidence="2 3" key="1">
    <citation type="submission" date="2019-06" db="EMBL/GenBank/DDBJ databases">
        <title>Genomic Encyclopedia of Type Strains, Phase IV (KMG-V): Genome sequencing to study the core and pangenomes of soil and plant-associated prokaryotes.</title>
        <authorList>
            <person name="Whitman W."/>
        </authorList>
    </citation>
    <scope>NUCLEOTIDE SEQUENCE [LARGE SCALE GENOMIC DNA]</scope>
    <source>
        <strain evidence="2 3">BR 11622</strain>
    </source>
</reference>
<dbReference type="PANTHER" id="PTHR39664">
    <property type="match status" value="1"/>
</dbReference>
<dbReference type="Proteomes" id="UP000315751">
    <property type="component" value="Unassembled WGS sequence"/>
</dbReference>
<dbReference type="CDD" id="cd18683">
    <property type="entry name" value="PIN_VapC-like"/>
    <property type="match status" value="1"/>
</dbReference>
<dbReference type="OrthoDB" id="6637310at2"/>
<dbReference type="InterPro" id="IPR029060">
    <property type="entry name" value="PIN-like_dom_sf"/>
</dbReference>
<dbReference type="RefSeq" id="WP_145734089.1">
    <property type="nucleotide sequence ID" value="NZ_VITR01000010.1"/>
</dbReference>
<proteinExistence type="predicted"/>
<dbReference type="Pfam" id="PF01850">
    <property type="entry name" value="PIN"/>
    <property type="match status" value="1"/>
</dbReference>
<name>A0A560H1P7_9PROT</name>
<dbReference type="SUPFAM" id="SSF88723">
    <property type="entry name" value="PIN domain-like"/>
    <property type="match status" value="1"/>
</dbReference>
<organism evidence="2 3">
    <name type="scientific">Nitrospirillum amazonense</name>
    <dbReference type="NCBI Taxonomy" id="28077"/>
    <lineage>
        <taxon>Bacteria</taxon>
        <taxon>Pseudomonadati</taxon>
        <taxon>Pseudomonadota</taxon>
        <taxon>Alphaproteobacteria</taxon>
        <taxon>Rhodospirillales</taxon>
        <taxon>Azospirillaceae</taxon>
        <taxon>Nitrospirillum</taxon>
    </lineage>
</organism>
<accession>A0A560H1P7</accession>
<gene>
    <name evidence="2" type="ORF">FBZ90_110118</name>
</gene>
<evidence type="ECO:0000313" key="3">
    <source>
        <dbReference type="Proteomes" id="UP000315751"/>
    </source>
</evidence>